<feature type="compositionally biased region" description="Basic and acidic residues" evidence="1">
    <location>
        <begin position="88"/>
        <end position="98"/>
    </location>
</feature>
<name>A0A6J7J4C7_9ZZZZ</name>
<reference evidence="3" key="1">
    <citation type="submission" date="2020-05" db="EMBL/GenBank/DDBJ databases">
        <authorList>
            <person name="Chiriac C."/>
            <person name="Salcher M."/>
            <person name="Ghai R."/>
            <person name="Kavagutti S V."/>
        </authorList>
    </citation>
    <scope>NUCLEOTIDE SEQUENCE</scope>
</reference>
<organism evidence="3">
    <name type="scientific">freshwater metagenome</name>
    <dbReference type="NCBI Taxonomy" id="449393"/>
    <lineage>
        <taxon>unclassified sequences</taxon>
        <taxon>metagenomes</taxon>
        <taxon>ecological metagenomes</taxon>
    </lineage>
</organism>
<keyword evidence="2" id="KW-0472">Membrane</keyword>
<feature type="region of interest" description="Disordered" evidence="1">
    <location>
        <begin position="88"/>
        <end position="117"/>
    </location>
</feature>
<feature type="transmembrane region" description="Helical" evidence="2">
    <location>
        <begin position="54"/>
        <end position="77"/>
    </location>
</feature>
<evidence type="ECO:0000313" key="3">
    <source>
        <dbReference type="EMBL" id="CAB4937959.1"/>
    </source>
</evidence>
<accession>A0A6J7J4C7</accession>
<protein>
    <submittedName>
        <fullName evidence="3">Unannotated protein</fullName>
    </submittedName>
</protein>
<dbReference type="AlphaFoldDB" id="A0A6J7J4C7"/>
<feature type="compositionally biased region" description="Basic residues" evidence="1">
    <location>
        <begin position="108"/>
        <end position="117"/>
    </location>
</feature>
<dbReference type="EMBL" id="CAFBNC010000049">
    <property type="protein sequence ID" value="CAB4937959.1"/>
    <property type="molecule type" value="Genomic_DNA"/>
</dbReference>
<keyword evidence="2" id="KW-1133">Transmembrane helix</keyword>
<evidence type="ECO:0000256" key="1">
    <source>
        <dbReference type="SAM" id="MobiDB-lite"/>
    </source>
</evidence>
<gene>
    <name evidence="3" type="ORF">UFOPK3733_01098</name>
</gene>
<proteinExistence type="predicted"/>
<sequence length="117" mass="11971">MSDSTATGELETALPSVGARIIAFAAIVLAGIAGGFIGYAFVDLQTTGDAAVATGIGALIGAVVTAVGTAVVVVLTLRAMGEWRTIKERDPDAEDRRFPKGGSAAQRTARRGTPRVR</sequence>
<keyword evidence="2" id="KW-0812">Transmembrane</keyword>
<feature type="transmembrane region" description="Helical" evidence="2">
    <location>
        <begin position="21"/>
        <end position="42"/>
    </location>
</feature>
<evidence type="ECO:0000256" key="2">
    <source>
        <dbReference type="SAM" id="Phobius"/>
    </source>
</evidence>